<accession>A0A7I7S8V6</accession>
<dbReference type="OrthoDB" id="8480037at2"/>
<keyword evidence="7" id="KW-1185">Reference proteome</keyword>
<reference evidence="6 7" key="1">
    <citation type="submission" date="2017-04" db="EMBL/GenBank/DDBJ databases">
        <title>The new phylogeny of genus Mycobacterium.</title>
        <authorList>
            <person name="Tortoli E."/>
            <person name="Trovato A."/>
            <person name="Cirillo D.M."/>
        </authorList>
    </citation>
    <scope>NUCLEOTIDE SEQUENCE [LARGE SCALE GENOMIC DNA]</scope>
    <source>
        <strain evidence="6 7">KCTC 19819</strain>
    </source>
</reference>
<evidence type="ECO:0000256" key="3">
    <source>
        <dbReference type="ARBA" id="ARBA00023026"/>
    </source>
</evidence>
<evidence type="ECO:0000256" key="2">
    <source>
        <dbReference type="ARBA" id="ARBA00015007"/>
    </source>
</evidence>
<dbReference type="InterPro" id="IPR012223">
    <property type="entry name" value="TEII"/>
</dbReference>
<keyword evidence="3" id="KW-0843">Virulence</keyword>
<proteinExistence type="inferred from homology"/>
<evidence type="ECO:0000259" key="5">
    <source>
        <dbReference type="Pfam" id="PF00975"/>
    </source>
</evidence>
<protein>
    <recommendedName>
        <fullName evidence="2">Thioesterase TesA</fullName>
    </recommendedName>
</protein>
<evidence type="ECO:0000256" key="4">
    <source>
        <dbReference type="ARBA" id="ARBA00024293"/>
    </source>
</evidence>
<dbReference type="AlphaFoldDB" id="A0A7I7S8V6"/>
<dbReference type="Pfam" id="PF00975">
    <property type="entry name" value="Thioesterase"/>
    <property type="match status" value="1"/>
</dbReference>
<evidence type="ECO:0000313" key="7">
    <source>
        <dbReference type="Proteomes" id="UP000193577"/>
    </source>
</evidence>
<dbReference type="SUPFAM" id="SSF53474">
    <property type="entry name" value="alpha/beta-Hydrolases"/>
    <property type="match status" value="1"/>
</dbReference>
<comment type="similarity">
    <text evidence="1">Belongs to the thioesterase family.</text>
</comment>
<dbReference type="PANTHER" id="PTHR11487">
    <property type="entry name" value="THIOESTERASE"/>
    <property type="match status" value="1"/>
</dbReference>
<gene>
    <name evidence="6" type="ORF">B8W67_02585</name>
</gene>
<dbReference type="GO" id="GO:0008610">
    <property type="term" value="P:lipid biosynthetic process"/>
    <property type="evidence" value="ECO:0007669"/>
    <property type="project" value="TreeGrafter"/>
</dbReference>
<organism evidence="6 7">
    <name type="scientific">Mycolicibacillus koreensis</name>
    <dbReference type="NCBI Taxonomy" id="1069220"/>
    <lineage>
        <taxon>Bacteria</taxon>
        <taxon>Bacillati</taxon>
        <taxon>Actinomycetota</taxon>
        <taxon>Actinomycetes</taxon>
        <taxon>Mycobacteriales</taxon>
        <taxon>Mycobacteriaceae</taxon>
        <taxon>Mycolicibacillus</taxon>
    </lineage>
</organism>
<dbReference type="PANTHER" id="PTHR11487:SF0">
    <property type="entry name" value="S-ACYL FATTY ACID SYNTHASE THIOESTERASE, MEDIUM CHAIN"/>
    <property type="match status" value="1"/>
</dbReference>
<dbReference type="Gene3D" id="3.40.50.1820">
    <property type="entry name" value="alpha/beta hydrolase"/>
    <property type="match status" value="1"/>
</dbReference>
<evidence type="ECO:0000313" key="6">
    <source>
        <dbReference type="EMBL" id="OSC35625.1"/>
    </source>
</evidence>
<sequence length="253" mass="26887">MPRSLGWVRQFHTPATGDASPLLIFPHAGAGASAYRNLSKALSPAFDVIVFQYPGRQDRAGEPALTSVPEIAAGAFAEFRRSAHHRGAPVATFGHSMGGWVSFEFTRLAEAAGIAVRQLTVSASVAPHLAATKPPHPTDDESLLERVSVLAGTNSTVFGNGDLMRLALPVLRADFSACDAYSCTDDVRIAAPIHVLGGEHDPAVTLADLYGWNHHADRVDVTMFDGGHFFVDDHVDAVARLLTTALAGESTPR</sequence>
<dbReference type="InterPro" id="IPR029058">
    <property type="entry name" value="AB_hydrolase_fold"/>
</dbReference>
<evidence type="ECO:0000256" key="1">
    <source>
        <dbReference type="ARBA" id="ARBA00007169"/>
    </source>
</evidence>
<dbReference type="Proteomes" id="UP000193577">
    <property type="component" value="Unassembled WGS sequence"/>
</dbReference>
<dbReference type="RefSeq" id="WP_069391566.1">
    <property type="nucleotide sequence ID" value="NZ_AP022594.1"/>
</dbReference>
<comment type="caution">
    <text evidence="6">The sequence shown here is derived from an EMBL/GenBank/DDBJ whole genome shotgun (WGS) entry which is preliminary data.</text>
</comment>
<dbReference type="EMBL" id="NCXO01000003">
    <property type="protein sequence ID" value="OSC35625.1"/>
    <property type="molecule type" value="Genomic_DNA"/>
</dbReference>
<dbReference type="InterPro" id="IPR001031">
    <property type="entry name" value="Thioesterase"/>
</dbReference>
<comment type="catalytic activity">
    <reaction evidence="4">
        <text>a fatty acyl-CoA + H2O = a fatty acid + CoA + H(+)</text>
        <dbReference type="Rhea" id="RHEA:16781"/>
        <dbReference type="ChEBI" id="CHEBI:15377"/>
        <dbReference type="ChEBI" id="CHEBI:15378"/>
        <dbReference type="ChEBI" id="CHEBI:28868"/>
        <dbReference type="ChEBI" id="CHEBI:57287"/>
        <dbReference type="ChEBI" id="CHEBI:77636"/>
    </reaction>
</comment>
<name>A0A7I7S8V6_9MYCO</name>
<feature type="domain" description="Thioesterase" evidence="5">
    <location>
        <begin position="21"/>
        <end position="243"/>
    </location>
</feature>